<dbReference type="PANTHER" id="PTHR45913">
    <property type="entry name" value="EPM2A-INTERACTING PROTEIN 1"/>
    <property type="match status" value="1"/>
</dbReference>
<evidence type="ECO:0008006" key="3">
    <source>
        <dbReference type="Google" id="ProtNLM"/>
    </source>
</evidence>
<dbReference type="AlphaFoldDB" id="A0A6A4S2Z5"/>
<dbReference type="InterPro" id="IPR012337">
    <property type="entry name" value="RNaseH-like_sf"/>
</dbReference>
<proteinExistence type="predicted"/>
<comment type="caution">
    <text evidence="1">The sequence shown here is derived from an EMBL/GenBank/DDBJ whole genome shotgun (WGS) entry which is preliminary data.</text>
</comment>
<protein>
    <recommendedName>
        <fullName evidence="3">General transcription factor II-I repeat domain-containing protein 2-like</fullName>
    </recommendedName>
</protein>
<dbReference type="SUPFAM" id="SSF53098">
    <property type="entry name" value="Ribonuclease H-like"/>
    <property type="match status" value="1"/>
</dbReference>
<accession>A0A6A4S2Z5</accession>
<evidence type="ECO:0000313" key="1">
    <source>
        <dbReference type="EMBL" id="KAF0024904.1"/>
    </source>
</evidence>
<dbReference type="Proteomes" id="UP000438429">
    <property type="component" value="Unassembled WGS sequence"/>
</dbReference>
<gene>
    <name evidence="1" type="ORF">F2P81_021785</name>
</gene>
<organism evidence="1 2">
    <name type="scientific">Scophthalmus maximus</name>
    <name type="common">Turbot</name>
    <name type="synonym">Psetta maxima</name>
    <dbReference type="NCBI Taxonomy" id="52904"/>
    <lineage>
        <taxon>Eukaryota</taxon>
        <taxon>Metazoa</taxon>
        <taxon>Chordata</taxon>
        <taxon>Craniata</taxon>
        <taxon>Vertebrata</taxon>
        <taxon>Euteleostomi</taxon>
        <taxon>Actinopterygii</taxon>
        <taxon>Neopterygii</taxon>
        <taxon>Teleostei</taxon>
        <taxon>Neoteleostei</taxon>
        <taxon>Acanthomorphata</taxon>
        <taxon>Carangaria</taxon>
        <taxon>Pleuronectiformes</taxon>
        <taxon>Pleuronectoidei</taxon>
        <taxon>Scophthalmidae</taxon>
        <taxon>Scophthalmus</taxon>
    </lineage>
</organism>
<evidence type="ECO:0000313" key="2">
    <source>
        <dbReference type="Proteomes" id="UP000438429"/>
    </source>
</evidence>
<reference evidence="1 2" key="1">
    <citation type="submission" date="2019-06" db="EMBL/GenBank/DDBJ databases">
        <title>Draft genomes of female and male turbot (Scophthalmus maximus).</title>
        <authorList>
            <person name="Xu H."/>
            <person name="Xu X.-W."/>
            <person name="Shao C."/>
            <person name="Chen S."/>
        </authorList>
    </citation>
    <scope>NUCLEOTIDE SEQUENCE [LARGE SCALE GENOMIC DNA]</scope>
    <source>
        <strain evidence="1">Ysfricsl-2016a</strain>
        <tissue evidence="1">Blood</tissue>
    </source>
</reference>
<dbReference type="PANTHER" id="PTHR45913:SF9">
    <property type="entry name" value="GENERAL TRANSCRIPTION FACTOR II-I REPEAT DOMAIN-CONTAINING PROTEIN 2-LIKE-RELATED"/>
    <property type="match status" value="1"/>
</dbReference>
<name>A0A6A4S2Z5_SCOMX</name>
<dbReference type="EMBL" id="VEVO01000020">
    <property type="protein sequence ID" value="KAF0024904.1"/>
    <property type="molecule type" value="Genomic_DNA"/>
</dbReference>
<sequence length="593" mass="68167">MKDDQHSTVQHHGYSQYFISVKLHRIIELWICRKCFPYFYRQTVTRRIEDIAGNLEIQLQSKADNFEFFSLALDESCDVRDTAQLLIFVRGITKDFEIMEELAAMRSMKGTTTGSDLFTEVNACFDKLGLKWDKLACVTTNGCPNLTGKNVGLLKRMQDKVTEVNSELKLVFLHCIIHQNVLCKSVLKLNHVIDVITKTVNFIRARALNHSQFVSLLEEHETEHGDIGYHTAVRWLSLGKVLKRVWDLRSEIREFCDMKGKDIPELSDVNWMADLVFGVDVTALMNEINTKLQGKGLLAHEMHSLVKAFIRKLQFLSRQLEGNTLPHMQTLKEATPSTDHLRRYSSMLVALHVNFIRARALNHSQFVSLLEEHETEHGDIGYHTAVRWLSLGKVLKRVWDLRSEIREFCDMKGKDIPELSDVNWMADLVFGVDVTALMNEINTKLQGKGLLAHEMHSLVKAFIRKLQFLSRQLEGNTLPHMQTLKEATPSTDHLRRYSSMLVALHGEFSRRFQDFKTVEGEMHMISSSFTCSVDNAPSDVQLELFDVQSDIVLSERFKSVSLLDFYSSLKEENFTHEKACSEDVGSLWIDLHM</sequence>